<sequence length="371" mass="39771">MRKSAEIAGAGFAGLTVATELARLGWRVQVHESADRPRTFGAGIFLWDNGLHVLRELGVVDRVLAGCHEAVLWEERTATGERIGVRPLAARGGLRLVTLPRHRLMTSLLSAAGEAGVRVRTRSRAVGADPDGALLTAGGHRWEADLVVSAEGIRSALRVSLGVPTEHVVFSAGACRLLVPWGRVPGGGDMWRQYVNFSDSRSRRRVLYVPCGNEVVYLLLGAEETDPALRRPLDPGPWCATFPPLRSLLSELPPRPRFDRYEALRLTTWSVGRVGLVGDAAHAMPPTLGQGAGTALSNSLALARSVDGSGDVQAGLRSWEAAQRPMVDLTLEESVRGVSYMYPGPGSPGLDGWPGSAFDIAAHRVPPRRGG</sequence>
<dbReference type="Proteomes" id="UP000791080">
    <property type="component" value="Unassembled WGS sequence"/>
</dbReference>
<dbReference type="EMBL" id="AUBJ02000001">
    <property type="protein sequence ID" value="MCP2330967.1"/>
    <property type="molecule type" value="Genomic_DNA"/>
</dbReference>
<name>A0ABT1JEP3_ACTCY</name>
<dbReference type="RefSeq" id="WP_245588944.1">
    <property type="nucleotide sequence ID" value="NZ_AUBJ02000001.1"/>
</dbReference>
<dbReference type="InterPro" id="IPR050493">
    <property type="entry name" value="FAD-dep_Monooxygenase_BioMet"/>
</dbReference>
<accession>A0ABT1JEP3</accession>
<keyword evidence="5" id="KW-1185">Reference proteome</keyword>
<proteinExistence type="predicted"/>
<dbReference type="PANTHER" id="PTHR13789">
    <property type="entry name" value="MONOOXYGENASE"/>
    <property type="match status" value="1"/>
</dbReference>
<dbReference type="Gene3D" id="3.30.9.10">
    <property type="entry name" value="D-Amino Acid Oxidase, subunit A, domain 2"/>
    <property type="match status" value="1"/>
</dbReference>
<protein>
    <submittedName>
        <fullName evidence="4">2-polyprenyl-6-methoxyphenol hydroxylase</fullName>
    </submittedName>
</protein>
<evidence type="ECO:0000313" key="5">
    <source>
        <dbReference type="Proteomes" id="UP000791080"/>
    </source>
</evidence>
<keyword evidence="1" id="KW-0560">Oxidoreductase</keyword>
<dbReference type="InterPro" id="IPR036188">
    <property type="entry name" value="FAD/NAD-bd_sf"/>
</dbReference>
<dbReference type="PANTHER" id="PTHR13789:SF309">
    <property type="entry name" value="PUTATIVE (AFU_ORTHOLOGUE AFUA_6G14510)-RELATED"/>
    <property type="match status" value="1"/>
</dbReference>
<dbReference type="SUPFAM" id="SSF51905">
    <property type="entry name" value="FAD/NAD(P)-binding domain"/>
    <property type="match status" value="1"/>
</dbReference>
<reference evidence="4 5" key="2">
    <citation type="submission" date="2022-06" db="EMBL/GenBank/DDBJ databases">
        <title>Genomic Encyclopedia of Type Strains, Phase I: the one thousand microbial genomes (KMG-I) project.</title>
        <authorList>
            <person name="Kyrpides N."/>
        </authorList>
    </citation>
    <scope>NUCLEOTIDE SEQUENCE [LARGE SCALE GENOMIC DNA]</scope>
    <source>
        <strain evidence="4 5">DSM 43889</strain>
    </source>
</reference>
<evidence type="ECO:0000256" key="2">
    <source>
        <dbReference type="ARBA" id="ARBA00023033"/>
    </source>
</evidence>
<evidence type="ECO:0000313" key="4">
    <source>
        <dbReference type="EMBL" id="MCP2330967.1"/>
    </source>
</evidence>
<dbReference type="Pfam" id="PF01494">
    <property type="entry name" value="FAD_binding_3"/>
    <property type="match status" value="1"/>
</dbReference>
<comment type="caution">
    <text evidence="4">The sequence shown here is derived from an EMBL/GenBank/DDBJ whole genome shotgun (WGS) entry which is preliminary data.</text>
</comment>
<reference evidence="4 5" key="1">
    <citation type="submission" date="2013-07" db="EMBL/GenBank/DDBJ databases">
        <authorList>
            <consortium name="DOE Joint Genome Institute"/>
            <person name="Reeve W."/>
            <person name="Huntemann M."/>
            <person name="Han J."/>
            <person name="Chen A."/>
            <person name="Kyrpides N."/>
            <person name="Mavromatis K."/>
            <person name="Markowitz V."/>
            <person name="Palaniappan K."/>
            <person name="Ivanova N."/>
            <person name="Schaumberg A."/>
            <person name="Pati A."/>
            <person name="Liolios K."/>
            <person name="Nordberg H.P."/>
            <person name="Cantor M.N."/>
            <person name="Hua S.X."/>
            <person name="Woyke T."/>
        </authorList>
    </citation>
    <scope>NUCLEOTIDE SEQUENCE [LARGE SCALE GENOMIC DNA]</scope>
    <source>
        <strain evidence="4 5">DSM 43889</strain>
    </source>
</reference>
<gene>
    <name evidence="4" type="ORF">G443_001237</name>
</gene>
<feature type="domain" description="FAD-binding" evidence="3">
    <location>
        <begin position="7"/>
        <end position="304"/>
    </location>
</feature>
<dbReference type="InterPro" id="IPR002938">
    <property type="entry name" value="FAD-bd"/>
</dbReference>
<organism evidence="4 5">
    <name type="scientific">Actinoalloteichus caeruleus DSM 43889</name>
    <dbReference type="NCBI Taxonomy" id="1120930"/>
    <lineage>
        <taxon>Bacteria</taxon>
        <taxon>Bacillati</taxon>
        <taxon>Actinomycetota</taxon>
        <taxon>Actinomycetes</taxon>
        <taxon>Pseudonocardiales</taxon>
        <taxon>Pseudonocardiaceae</taxon>
        <taxon>Actinoalloteichus</taxon>
        <taxon>Actinoalloteichus cyanogriseus</taxon>
    </lineage>
</organism>
<evidence type="ECO:0000256" key="1">
    <source>
        <dbReference type="ARBA" id="ARBA00023002"/>
    </source>
</evidence>
<evidence type="ECO:0000259" key="3">
    <source>
        <dbReference type="Pfam" id="PF01494"/>
    </source>
</evidence>
<dbReference type="Gene3D" id="3.50.50.60">
    <property type="entry name" value="FAD/NAD(P)-binding domain"/>
    <property type="match status" value="1"/>
</dbReference>
<keyword evidence="2" id="KW-0503">Monooxygenase</keyword>
<dbReference type="PRINTS" id="PR00420">
    <property type="entry name" value="RNGMNOXGNASE"/>
</dbReference>